<feature type="transmembrane region" description="Helical" evidence="1">
    <location>
        <begin position="141"/>
        <end position="161"/>
    </location>
</feature>
<feature type="transmembrane region" description="Helical" evidence="1">
    <location>
        <begin position="12"/>
        <end position="37"/>
    </location>
</feature>
<dbReference type="SUPFAM" id="SSF103473">
    <property type="entry name" value="MFS general substrate transporter"/>
    <property type="match status" value="1"/>
</dbReference>
<dbReference type="GO" id="GO:0008028">
    <property type="term" value="F:monocarboxylic acid transmembrane transporter activity"/>
    <property type="evidence" value="ECO:0007669"/>
    <property type="project" value="TreeGrafter"/>
</dbReference>
<dbReference type="PANTHER" id="PTHR11360:SF303">
    <property type="entry name" value="MAJOR FACILITATOR SUPERFAMILY (MFS) PROFILE DOMAIN-CONTAINING PROTEIN"/>
    <property type="match status" value="1"/>
</dbReference>
<accession>A0A9Q1BI17</accession>
<dbReference type="OrthoDB" id="10060767at2759"/>
<organism evidence="2 3">
    <name type="scientific">Holothuria leucospilota</name>
    <name type="common">Black long sea cucumber</name>
    <name type="synonym">Mertensiothuria leucospilota</name>
    <dbReference type="NCBI Taxonomy" id="206669"/>
    <lineage>
        <taxon>Eukaryota</taxon>
        <taxon>Metazoa</taxon>
        <taxon>Echinodermata</taxon>
        <taxon>Eleutherozoa</taxon>
        <taxon>Echinozoa</taxon>
        <taxon>Holothuroidea</taxon>
        <taxon>Aspidochirotacea</taxon>
        <taxon>Aspidochirotida</taxon>
        <taxon>Holothuriidae</taxon>
        <taxon>Holothuria</taxon>
    </lineage>
</organism>
<sequence length="247" mass="27475">MILPVVFDRFQCLFGTQGAFLLFGGLNFNILVAGVSLRTSADHQLLHNDDHHQEEGWSIRLFLRYYWLVLVRNPDIWFLCSTSFLHYFNMIGWALFLVSLGEELGYSRSRAVLLSSCGGFGALLGRVWTLILFFHNVHNPFQFFGIPALMQCASFIGIVFTRNMFYLSAIMTLVSGISFGTTGAATVGVCALKTSNEDFTTALTILFMICAFGNEIGGGVCGKCLNDIHIAVTLLPVSSEKNRKEEK</sequence>
<name>A0A9Q1BI17_HOLLE</name>
<dbReference type="EMBL" id="JAIZAY010000016">
    <property type="protein sequence ID" value="KAJ8027033.1"/>
    <property type="molecule type" value="Genomic_DNA"/>
</dbReference>
<comment type="caution">
    <text evidence="2">The sequence shown here is derived from an EMBL/GenBank/DDBJ whole genome shotgun (WGS) entry which is preliminary data.</text>
</comment>
<gene>
    <name evidence="2" type="ORF">HOLleu_32048</name>
</gene>
<dbReference type="InterPro" id="IPR050327">
    <property type="entry name" value="Proton-linked_MCT"/>
</dbReference>
<evidence type="ECO:0000256" key="1">
    <source>
        <dbReference type="SAM" id="Phobius"/>
    </source>
</evidence>
<keyword evidence="1" id="KW-1133">Transmembrane helix</keyword>
<dbReference type="PANTHER" id="PTHR11360">
    <property type="entry name" value="MONOCARBOXYLATE TRANSPORTER"/>
    <property type="match status" value="1"/>
</dbReference>
<dbReference type="Proteomes" id="UP001152320">
    <property type="component" value="Chromosome 16"/>
</dbReference>
<dbReference type="InterPro" id="IPR036259">
    <property type="entry name" value="MFS_trans_sf"/>
</dbReference>
<keyword evidence="1" id="KW-0472">Membrane</keyword>
<keyword evidence="1" id="KW-0812">Transmembrane</keyword>
<dbReference type="AlphaFoldDB" id="A0A9Q1BI17"/>
<protein>
    <submittedName>
        <fullName evidence="2">Uncharacterized protein</fullName>
    </submittedName>
</protein>
<proteinExistence type="predicted"/>
<keyword evidence="3" id="KW-1185">Reference proteome</keyword>
<reference evidence="2" key="1">
    <citation type="submission" date="2021-10" db="EMBL/GenBank/DDBJ databases">
        <title>Tropical sea cucumber genome reveals ecological adaptation and Cuvierian tubules defense mechanism.</title>
        <authorList>
            <person name="Chen T."/>
        </authorList>
    </citation>
    <scope>NUCLEOTIDE SEQUENCE</scope>
    <source>
        <strain evidence="2">Nanhai2018</strain>
        <tissue evidence="2">Muscle</tissue>
    </source>
</reference>
<evidence type="ECO:0000313" key="3">
    <source>
        <dbReference type="Proteomes" id="UP001152320"/>
    </source>
</evidence>
<feature type="transmembrane region" description="Helical" evidence="1">
    <location>
        <begin position="112"/>
        <end position="135"/>
    </location>
</feature>
<evidence type="ECO:0000313" key="2">
    <source>
        <dbReference type="EMBL" id="KAJ8027033.1"/>
    </source>
</evidence>
<feature type="transmembrane region" description="Helical" evidence="1">
    <location>
        <begin position="76"/>
        <end position="100"/>
    </location>
</feature>
<dbReference type="Gene3D" id="1.20.1250.20">
    <property type="entry name" value="MFS general substrate transporter like domains"/>
    <property type="match status" value="1"/>
</dbReference>